<gene>
    <name evidence="1" type="ORF">MTBBW1_2210008</name>
</gene>
<dbReference type="RefSeq" id="WP_080808325.1">
    <property type="nucleotide sequence ID" value="NZ_LT828560.1"/>
</dbReference>
<reference evidence="1 2" key="1">
    <citation type="submission" date="2017-03" db="EMBL/GenBank/DDBJ databases">
        <authorList>
            <person name="Afonso C.L."/>
            <person name="Miller P.J."/>
            <person name="Scott M.A."/>
            <person name="Spackman E."/>
            <person name="Goraichik I."/>
            <person name="Dimitrov K.M."/>
            <person name="Suarez D.L."/>
            <person name="Swayne D.E."/>
        </authorList>
    </citation>
    <scope>NUCLEOTIDE SEQUENCE [LARGE SCALE GENOMIC DNA]</scope>
    <source>
        <strain evidence="1">PRJEB14757</strain>
    </source>
</reference>
<evidence type="ECO:0000313" key="2">
    <source>
        <dbReference type="Proteomes" id="UP000191931"/>
    </source>
</evidence>
<evidence type="ECO:0000313" key="1">
    <source>
        <dbReference type="EMBL" id="SLM30404.1"/>
    </source>
</evidence>
<sequence>MKYLTVVLTIILSFFSSGCQNDKNQKYIDDLNSNNIRAREVAVYHLGDAKVYEAVPELIKLLKNDSSNKVKKEVVKALAEIYDVSFLNALMNKCKKWFGKETIVYFESTVTALVDMLHEDDSELVIAVIGALAKIKARNAVIPLITLLPDADISISGGVNSARDIDTGYLPYYGEKGGKVSKALNEGSSKALNEGSSEALNERSLEALNERSLEALNEKSSKDLTERGLENLYVELTVVRALGDIQDSSAVNALVPLLYHENKYVRFNVSRALKKIGER</sequence>
<dbReference type="InterPro" id="IPR016024">
    <property type="entry name" value="ARM-type_fold"/>
</dbReference>
<dbReference type="STRING" id="1246637.MTBBW1_2210008"/>
<dbReference type="AlphaFoldDB" id="A0A1W1HD33"/>
<evidence type="ECO:0008006" key="3">
    <source>
        <dbReference type="Google" id="ProtNLM"/>
    </source>
</evidence>
<dbReference type="InterPro" id="IPR004155">
    <property type="entry name" value="PBS_lyase_HEAT"/>
</dbReference>
<dbReference type="SUPFAM" id="SSF48371">
    <property type="entry name" value="ARM repeat"/>
    <property type="match status" value="1"/>
</dbReference>
<dbReference type="PANTHER" id="PTHR12697:SF5">
    <property type="entry name" value="DEOXYHYPUSINE HYDROXYLASE"/>
    <property type="match status" value="1"/>
</dbReference>
<dbReference type="EMBL" id="FWEV01000137">
    <property type="protein sequence ID" value="SLM30404.1"/>
    <property type="molecule type" value="Genomic_DNA"/>
</dbReference>
<dbReference type="Pfam" id="PF13646">
    <property type="entry name" value="HEAT_2"/>
    <property type="match status" value="2"/>
</dbReference>
<dbReference type="InterPro" id="IPR011989">
    <property type="entry name" value="ARM-like"/>
</dbReference>
<dbReference type="Gene3D" id="1.25.10.10">
    <property type="entry name" value="Leucine-rich Repeat Variant"/>
    <property type="match status" value="1"/>
</dbReference>
<organism evidence="1 2">
    <name type="scientific">Desulfamplus magnetovallimortis</name>
    <dbReference type="NCBI Taxonomy" id="1246637"/>
    <lineage>
        <taxon>Bacteria</taxon>
        <taxon>Pseudomonadati</taxon>
        <taxon>Thermodesulfobacteriota</taxon>
        <taxon>Desulfobacteria</taxon>
        <taxon>Desulfobacterales</taxon>
        <taxon>Desulfobacteraceae</taxon>
        <taxon>Desulfamplus</taxon>
    </lineage>
</organism>
<dbReference type="Proteomes" id="UP000191931">
    <property type="component" value="Unassembled WGS sequence"/>
</dbReference>
<dbReference type="SMART" id="SM00567">
    <property type="entry name" value="EZ_HEAT"/>
    <property type="match status" value="2"/>
</dbReference>
<protein>
    <recommendedName>
        <fullName evidence="3">HEAT repeat domain-containing protein</fullName>
    </recommendedName>
</protein>
<keyword evidence="2" id="KW-1185">Reference proteome</keyword>
<proteinExistence type="predicted"/>
<accession>A0A1W1HD33</accession>
<dbReference type="GO" id="GO:0016491">
    <property type="term" value="F:oxidoreductase activity"/>
    <property type="evidence" value="ECO:0007669"/>
    <property type="project" value="TreeGrafter"/>
</dbReference>
<dbReference type="PROSITE" id="PS51257">
    <property type="entry name" value="PROKAR_LIPOPROTEIN"/>
    <property type="match status" value="1"/>
</dbReference>
<dbReference type="PANTHER" id="PTHR12697">
    <property type="entry name" value="PBS LYASE HEAT-LIKE PROTEIN"/>
    <property type="match status" value="1"/>
</dbReference>
<name>A0A1W1HD33_9BACT</name>